<evidence type="ECO:0000256" key="13">
    <source>
        <dbReference type="ARBA" id="ARBA00022833"/>
    </source>
</evidence>
<dbReference type="SUPFAM" id="SSF57850">
    <property type="entry name" value="RING/U-box"/>
    <property type="match status" value="1"/>
</dbReference>
<evidence type="ECO:0000256" key="5">
    <source>
        <dbReference type="ARBA" id="ARBA00012483"/>
    </source>
</evidence>
<keyword evidence="13" id="KW-0862">Zinc</keyword>
<dbReference type="GO" id="GO:0061630">
    <property type="term" value="F:ubiquitin protein ligase activity"/>
    <property type="evidence" value="ECO:0007669"/>
    <property type="project" value="UniProtKB-EC"/>
</dbReference>
<comment type="caution">
    <text evidence="21">The sequence shown here is derived from an EMBL/GenBank/DDBJ whole genome shotgun (WGS) entry which is preliminary data.</text>
</comment>
<dbReference type="GO" id="GO:0005634">
    <property type="term" value="C:nucleus"/>
    <property type="evidence" value="ECO:0007669"/>
    <property type="project" value="TreeGrafter"/>
</dbReference>
<dbReference type="EC" id="2.3.2.27" evidence="5"/>
<dbReference type="GO" id="GO:0051301">
    <property type="term" value="P:cell division"/>
    <property type="evidence" value="ECO:0007669"/>
    <property type="project" value="UniProtKB-KW"/>
</dbReference>
<evidence type="ECO:0000256" key="1">
    <source>
        <dbReference type="ARBA" id="ARBA00000900"/>
    </source>
</evidence>
<dbReference type="PROSITE" id="PS00518">
    <property type="entry name" value="ZF_RING_1"/>
    <property type="match status" value="1"/>
</dbReference>
<evidence type="ECO:0000256" key="16">
    <source>
        <dbReference type="ARBA" id="ARBA00029800"/>
    </source>
</evidence>
<dbReference type="Pfam" id="PF13923">
    <property type="entry name" value="zf-C3HC4_2"/>
    <property type="match status" value="1"/>
</dbReference>
<gene>
    <name evidence="21" type="ORF">SteCoe_33424</name>
</gene>
<reference evidence="21 22" key="1">
    <citation type="submission" date="2016-11" db="EMBL/GenBank/DDBJ databases">
        <title>The macronuclear genome of Stentor coeruleus: a giant cell with tiny introns.</title>
        <authorList>
            <person name="Slabodnick M."/>
            <person name="Ruby J.G."/>
            <person name="Reiff S.B."/>
            <person name="Swart E.C."/>
            <person name="Gosai S."/>
            <person name="Prabakaran S."/>
            <person name="Witkowska E."/>
            <person name="Larue G.E."/>
            <person name="Fisher S."/>
            <person name="Freeman R.M."/>
            <person name="Gunawardena J."/>
            <person name="Chu W."/>
            <person name="Stover N.A."/>
            <person name="Gregory B.D."/>
            <person name="Nowacki M."/>
            <person name="Derisi J."/>
            <person name="Roy S.W."/>
            <person name="Marshall W.F."/>
            <person name="Sood P."/>
        </authorList>
    </citation>
    <scope>NUCLEOTIDE SEQUENCE [LARGE SCALE GENOMIC DNA]</scope>
    <source>
        <strain evidence="21">WM001</strain>
    </source>
</reference>
<evidence type="ECO:0000259" key="19">
    <source>
        <dbReference type="PROSITE" id="PS50006"/>
    </source>
</evidence>
<evidence type="ECO:0000256" key="9">
    <source>
        <dbReference type="ARBA" id="ARBA00022723"/>
    </source>
</evidence>
<sequence length="384" mass="44381">MEIGTLKSLNPSKYSDIHLTLSKITLGRNPKCDITLSDIRCSGIHCSITPKQTNDWEFVIEDYSSNGTYLNGVLVGKNQHKIATWNDKLEILKEGKNIDSSLAIAFIFLETVKRKSNDPVAEKIEKIQKVQDNYVEDEITCSICFEIMNKPLILCPCLHSFCESCYLDWKIKSTECPQCRGPVTEVSQNNMIQGIIDIYLQQYPDKKKVIEKCKQCDKKIKDFQCPSNQKHINCKTCKILMPDRKDPLQYCKICHDYYCCLYFSNCPSGLNTLKNYWSQELHPKPGCLKNKFEETVLEDYLAKNKTTGAAICDNLYKEGNFNYSIDTVICEECIENLYQEFIFKFRESIQDKLPEFIKNRNMCVKGRACKLQGSILHSQIYNHF</sequence>
<evidence type="ECO:0000256" key="2">
    <source>
        <dbReference type="ARBA" id="ARBA00004322"/>
    </source>
</evidence>
<dbReference type="InterPro" id="IPR000253">
    <property type="entry name" value="FHA_dom"/>
</dbReference>
<dbReference type="InterPro" id="IPR052256">
    <property type="entry name" value="E3_ubiquitin-ligase_CHFR"/>
</dbReference>
<keyword evidence="11" id="KW-0498">Mitosis</keyword>
<dbReference type="InterPro" id="IPR017907">
    <property type="entry name" value="Znf_RING_CS"/>
</dbReference>
<keyword evidence="10 18" id="KW-0863">Zinc-finger</keyword>
<dbReference type="SUPFAM" id="SSF49879">
    <property type="entry name" value="SMAD/FHA domain"/>
    <property type="match status" value="1"/>
</dbReference>
<dbReference type="GO" id="GO:0008270">
    <property type="term" value="F:zinc ion binding"/>
    <property type="evidence" value="ECO:0007669"/>
    <property type="project" value="UniProtKB-KW"/>
</dbReference>
<evidence type="ECO:0000256" key="18">
    <source>
        <dbReference type="PROSITE-ProRule" id="PRU00175"/>
    </source>
</evidence>
<dbReference type="SMART" id="SM00184">
    <property type="entry name" value="RING"/>
    <property type="match status" value="1"/>
</dbReference>
<evidence type="ECO:0000256" key="11">
    <source>
        <dbReference type="ARBA" id="ARBA00022776"/>
    </source>
</evidence>
<dbReference type="Pfam" id="PF17979">
    <property type="entry name" value="zf-CRD"/>
    <property type="match status" value="1"/>
</dbReference>
<dbReference type="GO" id="GO:0016567">
    <property type="term" value="P:protein ubiquitination"/>
    <property type="evidence" value="ECO:0007669"/>
    <property type="project" value="UniProtKB-UniPathway"/>
</dbReference>
<keyword evidence="8" id="KW-0808">Transferase</keyword>
<dbReference type="SMART" id="SM00240">
    <property type="entry name" value="FHA"/>
    <property type="match status" value="1"/>
</dbReference>
<evidence type="ECO:0000256" key="6">
    <source>
        <dbReference type="ARBA" id="ARBA00017908"/>
    </source>
</evidence>
<dbReference type="InterPro" id="IPR008984">
    <property type="entry name" value="SMAD_FHA_dom_sf"/>
</dbReference>
<dbReference type="Gene3D" id="3.30.40.140">
    <property type="match status" value="1"/>
</dbReference>
<evidence type="ECO:0000256" key="14">
    <source>
        <dbReference type="ARBA" id="ARBA00023242"/>
    </source>
</evidence>
<dbReference type="UniPathway" id="UPA00143"/>
<dbReference type="AlphaFoldDB" id="A0A1R2AWT5"/>
<evidence type="ECO:0000256" key="15">
    <source>
        <dbReference type="ARBA" id="ARBA00023306"/>
    </source>
</evidence>
<keyword evidence="22" id="KW-1185">Reference proteome</keyword>
<comment type="pathway">
    <text evidence="3">Protein modification; protein ubiquitination.</text>
</comment>
<keyword evidence="7" id="KW-0132">Cell division</keyword>
<dbReference type="PROSITE" id="PS50089">
    <property type="entry name" value="ZF_RING_2"/>
    <property type="match status" value="1"/>
</dbReference>
<name>A0A1R2AWT5_9CILI</name>
<dbReference type="InterPro" id="IPR013083">
    <property type="entry name" value="Znf_RING/FYVE/PHD"/>
</dbReference>
<dbReference type="GO" id="GO:0006511">
    <property type="term" value="P:ubiquitin-dependent protein catabolic process"/>
    <property type="evidence" value="ECO:0007669"/>
    <property type="project" value="TreeGrafter"/>
</dbReference>
<evidence type="ECO:0000256" key="10">
    <source>
        <dbReference type="ARBA" id="ARBA00022771"/>
    </source>
</evidence>
<evidence type="ECO:0000256" key="8">
    <source>
        <dbReference type="ARBA" id="ARBA00022679"/>
    </source>
</evidence>
<evidence type="ECO:0000256" key="12">
    <source>
        <dbReference type="ARBA" id="ARBA00022786"/>
    </source>
</evidence>
<evidence type="ECO:0000259" key="20">
    <source>
        <dbReference type="PROSITE" id="PS50089"/>
    </source>
</evidence>
<evidence type="ECO:0000313" key="21">
    <source>
        <dbReference type="EMBL" id="OMJ68976.1"/>
    </source>
</evidence>
<keyword evidence="15" id="KW-0131">Cell cycle</keyword>
<dbReference type="Gene3D" id="2.60.200.20">
    <property type="match status" value="1"/>
</dbReference>
<proteinExistence type="inferred from homology"/>
<dbReference type="InterPro" id="IPR001841">
    <property type="entry name" value="Znf_RING"/>
</dbReference>
<evidence type="ECO:0000256" key="17">
    <source>
        <dbReference type="ARBA" id="ARBA00031332"/>
    </source>
</evidence>
<protein>
    <recommendedName>
        <fullName evidence="6">E3 ubiquitin-protein ligase CHFR</fullName>
        <ecNumber evidence="5">2.3.2.27</ecNumber>
    </recommendedName>
    <alternativeName>
        <fullName evidence="17">Checkpoint with forkhead and RING finger domains protein</fullName>
    </alternativeName>
    <alternativeName>
        <fullName evidence="16">RING-type E3 ubiquitin transferase CHFR</fullName>
    </alternativeName>
</protein>
<accession>A0A1R2AWT5</accession>
<dbReference type="PROSITE" id="PS50006">
    <property type="entry name" value="FHA_DOMAIN"/>
    <property type="match status" value="1"/>
</dbReference>
<dbReference type="PANTHER" id="PTHR16079">
    <property type="entry name" value="UBIQUITIN LIGASE PROTEIN CHFR"/>
    <property type="match status" value="1"/>
</dbReference>
<evidence type="ECO:0000256" key="3">
    <source>
        <dbReference type="ARBA" id="ARBA00004906"/>
    </source>
</evidence>
<keyword evidence="9" id="KW-0479">Metal-binding</keyword>
<evidence type="ECO:0000256" key="4">
    <source>
        <dbReference type="ARBA" id="ARBA00005797"/>
    </source>
</evidence>
<feature type="domain" description="FHA" evidence="19">
    <location>
        <begin position="24"/>
        <end position="75"/>
    </location>
</feature>
<feature type="domain" description="RING-type" evidence="20">
    <location>
        <begin position="141"/>
        <end position="180"/>
    </location>
</feature>
<dbReference type="PANTHER" id="PTHR16079:SF4">
    <property type="entry name" value="E3 UBIQUITIN-PROTEIN LIGASE CHFR"/>
    <property type="match status" value="1"/>
</dbReference>
<comment type="catalytic activity">
    <reaction evidence="1">
        <text>S-ubiquitinyl-[E2 ubiquitin-conjugating enzyme]-L-cysteine + [acceptor protein]-L-lysine = [E2 ubiquitin-conjugating enzyme]-L-cysteine + N(6)-ubiquitinyl-[acceptor protein]-L-lysine.</text>
        <dbReference type="EC" id="2.3.2.27"/>
    </reaction>
</comment>
<evidence type="ECO:0000313" key="22">
    <source>
        <dbReference type="Proteomes" id="UP000187209"/>
    </source>
</evidence>
<comment type="subcellular location">
    <subcellularLocation>
        <location evidence="2">Nucleus</location>
        <location evidence="2">PML body</location>
    </subcellularLocation>
</comment>
<organism evidence="21 22">
    <name type="scientific">Stentor coeruleus</name>
    <dbReference type="NCBI Taxonomy" id="5963"/>
    <lineage>
        <taxon>Eukaryota</taxon>
        <taxon>Sar</taxon>
        <taxon>Alveolata</taxon>
        <taxon>Ciliophora</taxon>
        <taxon>Postciliodesmatophora</taxon>
        <taxon>Heterotrichea</taxon>
        <taxon>Heterotrichida</taxon>
        <taxon>Stentoridae</taxon>
        <taxon>Stentor</taxon>
    </lineage>
</organism>
<comment type="similarity">
    <text evidence="4">Belongs to the CHFR family.</text>
</comment>
<dbReference type="InterPro" id="IPR040909">
    <property type="entry name" value="CHFR_Znf-CRD"/>
</dbReference>
<dbReference type="Pfam" id="PF00498">
    <property type="entry name" value="FHA"/>
    <property type="match status" value="1"/>
</dbReference>
<dbReference type="EMBL" id="MPUH01001256">
    <property type="protein sequence ID" value="OMJ68976.1"/>
    <property type="molecule type" value="Genomic_DNA"/>
</dbReference>
<keyword evidence="12" id="KW-0833">Ubl conjugation pathway</keyword>
<keyword evidence="14" id="KW-0539">Nucleus</keyword>
<dbReference type="Proteomes" id="UP000187209">
    <property type="component" value="Unassembled WGS sequence"/>
</dbReference>
<dbReference type="OrthoDB" id="1305878at2759"/>
<evidence type="ECO:0000256" key="7">
    <source>
        <dbReference type="ARBA" id="ARBA00022618"/>
    </source>
</evidence>
<dbReference type="Gene3D" id="3.30.40.10">
    <property type="entry name" value="Zinc/RING finger domain, C3HC4 (zinc finger)"/>
    <property type="match status" value="1"/>
</dbReference>